<organism evidence="1 2">
    <name type="scientific">Mytilus coruscus</name>
    <name type="common">Sea mussel</name>
    <dbReference type="NCBI Taxonomy" id="42192"/>
    <lineage>
        <taxon>Eukaryota</taxon>
        <taxon>Metazoa</taxon>
        <taxon>Spiralia</taxon>
        <taxon>Lophotrochozoa</taxon>
        <taxon>Mollusca</taxon>
        <taxon>Bivalvia</taxon>
        <taxon>Autobranchia</taxon>
        <taxon>Pteriomorphia</taxon>
        <taxon>Mytilida</taxon>
        <taxon>Mytiloidea</taxon>
        <taxon>Mytilidae</taxon>
        <taxon>Mytilinae</taxon>
        <taxon>Mytilus</taxon>
    </lineage>
</organism>
<evidence type="ECO:0000313" key="1">
    <source>
        <dbReference type="EMBL" id="CAC5411819.1"/>
    </source>
</evidence>
<protein>
    <submittedName>
        <fullName evidence="1">Uncharacterized protein</fullName>
    </submittedName>
</protein>
<name>A0A6J8DUP8_MYTCO</name>
<keyword evidence="2" id="KW-1185">Reference proteome</keyword>
<gene>
    <name evidence="1" type="ORF">MCOR_44864</name>
</gene>
<dbReference type="PANTHER" id="PTHR37915">
    <property type="match status" value="1"/>
</dbReference>
<dbReference type="AlphaFoldDB" id="A0A6J8DUP8"/>
<dbReference type="OrthoDB" id="10037468at2759"/>
<dbReference type="Proteomes" id="UP000507470">
    <property type="component" value="Unassembled WGS sequence"/>
</dbReference>
<dbReference type="PANTHER" id="PTHR37915:SF3">
    <property type="match status" value="1"/>
</dbReference>
<sequence>MIPCYIEEFCLFLCCESAVPFTCSVNPYLLIPNIEMITYYFEVLCLFLEARSREPTMDVATSPPLDRQHSTARYSTKPDDPVIQEYLKTYDSIISFRDALSKILLDKEMLQASQVLTDLETARFDRDDKLEPQVEMMTSNAYYLFEEIIAVLGSILYTEEREPVVSSMMISREGTKPMTREKSGDSLRGDNYAKLQKQFEGESKKHEEQIRHNTVVMMEMQDTINELQRELGNLGRSATW</sequence>
<proteinExistence type="predicted"/>
<evidence type="ECO:0000313" key="2">
    <source>
        <dbReference type="Proteomes" id="UP000507470"/>
    </source>
</evidence>
<accession>A0A6J8DUP8</accession>
<reference evidence="1 2" key="1">
    <citation type="submission" date="2020-06" db="EMBL/GenBank/DDBJ databases">
        <authorList>
            <person name="Li R."/>
            <person name="Bekaert M."/>
        </authorList>
    </citation>
    <scope>NUCLEOTIDE SEQUENCE [LARGE SCALE GENOMIC DNA]</scope>
    <source>
        <strain evidence="2">wild</strain>
    </source>
</reference>
<dbReference type="EMBL" id="CACVKT020007910">
    <property type="protein sequence ID" value="CAC5411819.1"/>
    <property type="molecule type" value="Genomic_DNA"/>
</dbReference>